<dbReference type="Proteomes" id="UP000799441">
    <property type="component" value="Unassembled WGS sequence"/>
</dbReference>
<organism evidence="6 7">
    <name type="scientific">Polychaeton citri CBS 116435</name>
    <dbReference type="NCBI Taxonomy" id="1314669"/>
    <lineage>
        <taxon>Eukaryota</taxon>
        <taxon>Fungi</taxon>
        <taxon>Dikarya</taxon>
        <taxon>Ascomycota</taxon>
        <taxon>Pezizomycotina</taxon>
        <taxon>Dothideomycetes</taxon>
        <taxon>Dothideomycetidae</taxon>
        <taxon>Capnodiales</taxon>
        <taxon>Capnodiaceae</taxon>
        <taxon>Polychaeton</taxon>
    </lineage>
</organism>
<dbReference type="EMBL" id="MU003773">
    <property type="protein sequence ID" value="KAF2724077.1"/>
    <property type="molecule type" value="Genomic_DNA"/>
</dbReference>
<dbReference type="GO" id="GO:0046873">
    <property type="term" value="F:metal ion transmembrane transporter activity"/>
    <property type="evidence" value="ECO:0007669"/>
    <property type="project" value="InterPro"/>
</dbReference>
<evidence type="ECO:0000313" key="6">
    <source>
        <dbReference type="EMBL" id="KAF2724077.1"/>
    </source>
</evidence>
<keyword evidence="4 5" id="KW-0472">Membrane</keyword>
<name>A0A9P4UQ28_9PEZI</name>
<comment type="caution">
    <text evidence="6">The sequence shown here is derived from an EMBL/GenBank/DDBJ whole genome shotgun (WGS) entry which is preliminary data.</text>
</comment>
<evidence type="ECO:0000313" key="7">
    <source>
        <dbReference type="Proteomes" id="UP000799441"/>
    </source>
</evidence>
<dbReference type="GO" id="GO:0016020">
    <property type="term" value="C:membrane"/>
    <property type="evidence" value="ECO:0007669"/>
    <property type="project" value="UniProtKB-SubCell"/>
</dbReference>
<dbReference type="AlphaFoldDB" id="A0A9P4UQ28"/>
<comment type="subcellular location">
    <subcellularLocation>
        <location evidence="1">Membrane</location>
        <topology evidence="1">Multi-pass membrane protein</topology>
    </subcellularLocation>
</comment>
<accession>A0A9P4UQ28</accession>
<reference evidence="6" key="1">
    <citation type="journal article" date="2020" name="Stud. Mycol.">
        <title>101 Dothideomycetes genomes: a test case for predicting lifestyles and emergence of pathogens.</title>
        <authorList>
            <person name="Haridas S."/>
            <person name="Albert R."/>
            <person name="Binder M."/>
            <person name="Bloem J."/>
            <person name="Labutti K."/>
            <person name="Salamov A."/>
            <person name="Andreopoulos B."/>
            <person name="Baker S."/>
            <person name="Barry K."/>
            <person name="Bills G."/>
            <person name="Bluhm B."/>
            <person name="Cannon C."/>
            <person name="Castanera R."/>
            <person name="Culley D."/>
            <person name="Daum C."/>
            <person name="Ezra D."/>
            <person name="Gonzalez J."/>
            <person name="Henrissat B."/>
            <person name="Kuo A."/>
            <person name="Liang C."/>
            <person name="Lipzen A."/>
            <person name="Lutzoni F."/>
            <person name="Magnuson J."/>
            <person name="Mondo S."/>
            <person name="Nolan M."/>
            <person name="Ohm R."/>
            <person name="Pangilinan J."/>
            <person name="Park H.-J."/>
            <person name="Ramirez L."/>
            <person name="Alfaro M."/>
            <person name="Sun H."/>
            <person name="Tritt A."/>
            <person name="Yoshinaga Y."/>
            <person name="Zwiers L.-H."/>
            <person name="Turgeon B."/>
            <person name="Goodwin S."/>
            <person name="Spatafora J."/>
            <person name="Crous P."/>
            <person name="Grigoriev I."/>
        </authorList>
    </citation>
    <scope>NUCLEOTIDE SEQUENCE</scope>
    <source>
        <strain evidence="6">CBS 116435</strain>
    </source>
</reference>
<keyword evidence="2 5" id="KW-0812">Transmembrane</keyword>
<dbReference type="InterPro" id="IPR045863">
    <property type="entry name" value="CorA_TM1_TM2"/>
</dbReference>
<evidence type="ECO:0000256" key="5">
    <source>
        <dbReference type="SAM" id="Phobius"/>
    </source>
</evidence>
<evidence type="ECO:0000256" key="2">
    <source>
        <dbReference type="ARBA" id="ARBA00022692"/>
    </source>
</evidence>
<dbReference type="OrthoDB" id="3231000at2759"/>
<feature type="transmembrane region" description="Helical" evidence="5">
    <location>
        <begin position="400"/>
        <end position="417"/>
    </location>
</feature>
<dbReference type="SUPFAM" id="SSF144083">
    <property type="entry name" value="Magnesium transport protein CorA, transmembrane region"/>
    <property type="match status" value="1"/>
</dbReference>
<proteinExistence type="predicted"/>
<evidence type="ECO:0008006" key="8">
    <source>
        <dbReference type="Google" id="ProtNLM"/>
    </source>
</evidence>
<dbReference type="Gene3D" id="1.20.58.340">
    <property type="entry name" value="Magnesium transport protein CorA, transmembrane region"/>
    <property type="match status" value="1"/>
</dbReference>
<evidence type="ECO:0000256" key="4">
    <source>
        <dbReference type="ARBA" id="ARBA00023136"/>
    </source>
</evidence>
<dbReference type="Pfam" id="PF01544">
    <property type="entry name" value="CorA"/>
    <property type="match status" value="1"/>
</dbReference>
<protein>
    <recommendedName>
        <fullName evidence="8">Cora-domain-containing protein</fullName>
    </recommendedName>
</protein>
<evidence type="ECO:0000256" key="3">
    <source>
        <dbReference type="ARBA" id="ARBA00022989"/>
    </source>
</evidence>
<gene>
    <name evidence="6" type="ORF">K431DRAFT_164930</name>
</gene>
<dbReference type="InterPro" id="IPR002523">
    <property type="entry name" value="MgTranspt_CorA/ZnTranspt_ZntB"/>
</dbReference>
<keyword evidence="3 5" id="KW-1133">Transmembrane helix</keyword>
<sequence length="497" mass="56731">MNLGRKPTYLKQSGILDPPKVCRTRARYIGSSGRYDSADVNAFVNFTTAQLHNNVESAAVCIIENVHPNWMHRLQDAFGIPQDFFREHARNPPDESLWETVFTRSKDPRWVPPLGPSQSWHSIDAIYEYHGWKTTGHGAPAFEGKATNIESNDNFFKRHCWEGPSPYPISSNTKISYVRVMHKLAIFLVDAPLGGTRNMFARVNRKRTTLRLPYSCNRGGLLLPQLFAEPEYSLFESLSSCFQHFWHFNILFAPYLDPGAVLGGGELLYLLSASLWDTNRRYLESEIRRISFEDIRTPSVETNSALHDFREDLVHLKDGVVEAQRYVPQYVKDYYKRDYDNDQHRQFLNQESPVDRHTSILKDAIDLSHFLMETFELLNSTIGVLDSQTSLEQARRGSRLTQLAFIYVPLSFVTGIYGMNVKEVNDSPLSVWVCFVTLAVVIIATAVVFLSYESFARHRKANARQEHTSTASGPTNIQMPRNRRTAAAKLTVKAVKS</sequence>
<evidence type="ECO:0000256" key="1">
    <source>
        <dbReference type="ARBA" id="ARBA00004141"/>
    </source>
</evidence>
<feature type="transmembrane region" description="Helical" evidence="5">
    <location>
        <begin position="429"/>
        <end position="452"/>
    </location>
</feature>
<keyword evidence="7" id="KW-1185">Reference proteome</keyword>